<comment type="caution">
    <text evidence="2">The sequence shown here is derived from an EMBL/GenBank/DDBJ whole genome shotgun (WGS) entry which is preliminary data.</text>
</comment>
<organism evidence="2 3">
    <name type="scientific">Araneus ventricosus</name>
    <name type="common">Orbweaver spider</name>
    <name type="synonym">Epeira ventricosa</name>
    <dbReference type="NCBI Taxonomy" id="182803"/>
    <lineage>
        <taxon>Eukaryota</taxon>
        <taxon>Metazoa</taxon>
        <taxon>Ecdysozoa</taxon>
        <taxon>Arthropoda</taxon>
        <taxon>Chelicerata</taxon>
        <taxon>Arachnida</taxon>
        <taxon>Araneae</taxon>
        <taxon>Araneomorphae</taxon>
        <taxon>Entelegynae</taxon>
        <taxon>Araneoidea</taxon>
        <taxon>Araneidae</taxon>
        <taxon>Araneus</taxon>
    </lineage>
</organism>
<dbReference type="AlphaFoldDB" id="A0A4Y2UQC3"/>
<feature type="chain" id="PRO_5021192717" description="Secreted protein" evidence="1">
    <location>
        <begin position="17"/>
        <end position="92"/>
    </location>
</feature>
<keyword evidence="1" id="KW-0732">Signal</keyword>
<protein>
    <recommendedName>
        <fullName evidence="4">Secreted protein</fullName>
    </recommendedName>
</protein>
<proteinExistence type="predicted"/>
<feature type="signal peptide" evidence="1">
    <location>
        <begin position="1"/>
        <end position="16"/>
    </location>
</feature>
<dbReference type="Proteomes" id="UP000499080">
    <property type="component" value="Unassembled WGS sequence"/>
</dbReference>
<name>A0A4Y2UQC3_ARAVE</name>
<evidence type="ECO:0000313" key="3">
    <source>
        <dbReference type="Proteomes" id="UP000499080"/>
    </source>
</evidence>
<gene>
    <name evidence="2" type="ORF">AVEN_114990_1</name>
</gene>
<evidence type="ECO:0000256" key="1">
    <source>
        <dbReference type="SAM" id="SignalP"/>
    </source>
</evidence>
<evidence type="ECO:0000313" key="2">
    <source>
        <dbReference type="EMBL" id="GBO14412.1"/>
    </source>
</evidence>
<accession>A0A4Y2UQC3</accession>
<keyword evidence="3" id="KW-1185">Reference proteome</keyword>
<dbReference type="EMBL" id="BGPR01038551">
    <property type="protein sequence ID" value="GBO14412.1"/>
    <property type="molecule type" value="Genomic_DNA"/>
</dbReference>
<reference evidence="2 3" key="1">
    <citation type="journal article" date="2019" name="Sci. Rep.">
        <title>Orb-weaving spider Araneus ventricosus genome elucidates the spidroin gene catalogue.</title>
        <authorList>
            <person name="Kono N."/>
            <person name="Nakamura H."/>
            <person name="Ohtoshi R."/>
            <person name="Moran D.A.P."/>
            <person name="Shinohara A."/>
            <person name="Yoshida Y."/>
            <person name="Fujiwara M."/>
            <person name="Mori M."/>
            <person name="Tomita M."/>
            <person name="Arakawa K."/>
        </authorList>
    </citation>
    <scope>NUCLEOTIDE SEQUENCE [LARGE SCALE GENOMIC DNA]</scope>
</reference>
<evidence type="ECO:0008006" key="4">
    <source>
        <dbReference type="Google" id="ProtNLM"/>
    </source>
</evidence>
<sequence length="92" mass="10787">MVTSKLALTCFKLVASLHSCHVKFVASLLQTKIAIWGRPLLVQRSPPCPPKSYYAASSWREWWPWLEWAMYVWSFFSWQGHPRREGHSILPN</sequence>